<dbReference type="SUPFAM" id="SSF56925">
    <property type="entry name" value="OMPA-like"/>
    <property type="match status" value="1"/>
</dbReference>
<gene>
    <name evidence="3" type="ORF">RM697_01010</name>
</gene>
<dbReference type="InterPro" id="IPR025665">
    <property type="entry name" value="Beta-barrel_OMP_2"/>
</dbReference>
<accession>A0ABU2YHE3</accession>
<protein>
    <submittedName>
        <fullName evidence="3">Porin family protein</fullName>
    </submittedName>
</protein>
<keyword evidence="1" id="KW-0732">Signal</keyword>
<dbReference type="EMBL" id="JAVRIA010000001">
    <property type="protein sequence ID" value="MDT0557205.1"/>
    <property type="molecule type" value="Genomic_DNA"/>
</dbReference>
<reference evidence="3 4" key="1">
    <citation type="submission" date="2023-09" db="EMBL/GenBank/DDBJ databases">
        <authorList>
            <person name="Rey-Velasco X."/>
        </authorList>
    </citation>
    <scope>NUCLEOTIDE SEQUENCE [LARGE SCALE GENOMIC DNA]</scope>
    <source>
        <strain evidence="3 4">W332</strain>
    </source>
</reference>
<feature type="signal peptide" evidence="1">
    <location>
        <begin position="1"/>
        <end position="22"/>
    </location>
</feature>
<evidence type="ECO:0000259" key="2">
    <source>
        <dbReference type="Pfam" id="PF13568"/>
    </source>
</evidence>
<feature type="chain" id="PRO_5045331775" evidence="1">
    <location>
        <begin position="23"/>
        <end position="217"/>
    </location>
</feature>
<dbReference type="Gene3D" id="2.40.160.20">
    <property type="match status" value="1"/>
</dbReference>
<comment type="caution">
    <text evidence="3">The sequence shown here is derived from an EMBL/GenBank/DDBJ whole genome shotgun (WGS) entry which is preliminary data.</text>
</comment>
<dbReference type="InterPro" id="IPR011250">
    <property type="entry name" value="OMP/PagP_B-barrel"/>
</dbReference>
<dbReference type="RefSeq" id="WP_311425976.1">
    <property type="nucleotide sequence ID" value="NZ_JAVRIA010000001.1"/>
</dbReference>
<proteinExistence type="predicted"/>
<evidence type="ECO:0000313" key="4">
    <source>
        <dbReference type="Proteomes" id="UP001259492"/>
    </source>
</evidence>
<evidence type="ECO:0000313" key="3">
    <source>
        <dbReference type="EMBL" id="MDT0557205.1"/>
    </source>
</evidence>
<evidence type="ECO:0000256" key="1">
    <source>
        <dbReference type="SAM" id="SignalP"/>
    </source>
</evidence>
<dbReference type="Pfam" id="PF13568">
    <property type="entry name" value="OMP_b-brl_2"/>
    <property type="match status" value="1"/>
</dbReference>
<organism evidence="3 4">
    <name type="scientific">Microcosmobacter mediterraneus</name>
    <dbReference type="NCBI Taxonomy" id="3075607"/>
    <lineage>
        <taxon>Bacteria</taxon>
        <taxon>Pseudomonadati</taxon>
        <taxon>Bacteroidota</taxon>
        <taxon>Flavobacteriia</taxon>
        <taxon>Flavobacteriales</taxon>
        <taxon>Flavobacteriaceae</taxon>
        <taxon>Microcosmobacter</taxon>
    </lineage>
</organism>
<name>A0ABU2YHE3_9FLAO</name>
<dbReference type="Proteomes" id="UP001259492">
    <property type="component" value="Unassembled WGS sequence"/>
</dbReference>
<sequence length="217" mass="23990">MKTTKLTYCLIAVLCISQLVMAQDKFRIGINIGGTYSSLRGNPVAEENKAALDILFGASFELPLKDRLSLKMDINFESKRVTNEFSNLGGFDPLLETSSLSLSLNYVAIPVMLKYRFGKDQRFFVNGGPYYAAFRNVKTKVDGNTVDDNESDSLFQNSDFGISAGIGMSFPVNDNSTINLELRNNLGLNNISKVEIVDDGSLKTNSLNLILNWDFGL</sequence>
<feature type="domain" description="Outer membrane protein beta-barrel" evidence="2">
    <location>
        <begin position="22"/>
        <end position="191"/>
    </location>
</feature>
<keyword evidence="4" id="KW-1185">Reference proteome</keyword>